<organism evidence="1 2">
    <name type="scientific">Babesia caballi</name>
    <dbReference type="NCBI Taxonomy" id="5871"/>
    <lineage>
        <taxon>Eukaryota</taxon>
        <taxon>Sar</taxon>
        <taxon>Alveolata</taxon>
        <taxon>Apicomplexa</taxon>
        <taxon>Aconoidasida</taxon>
        <taxon>Piroplasmida</taxon>
        <taxon>Babesiidae</taxon>
        <taxon>Babesia</taxon>
    </lineage>
</organism>
<reference evidence="1 2" key="1">
    <citation type="submission" date="2021-06" db="EMBL/GenBank/DDBJ databases">
        <title>Genome sequence of Babesia caballi.</title>
        <authorList>
            <person name="Yamagishi J."/>
            <person name="Kidaka T."/>
            <person name="Ochi A."/>
        </authorList>
    </citation>
    <scope>NUCLEOTIDE SEQUENCE [LARGE SCALE GENOMIC DNA]</scope>
    <source>
        <strain evidence="1">USDA-D6B2</strain>
    </source>
</reference>
<dbReference type="EMBL" id="BPLF01000002">
    <property type="protein sequence ID" value="GIX63226.1"/>
    <property type="molecule type" value="Genomic_DNA"/>
</dbReference>
<sequence length="193" mass="21217">MPPILLAALPVRQRHPEEYGRKDAEEDGSALGSFIWDPSGGVVGQGVAFAVTCNDALAAEVSGPRIPQELLKAFRQCGDGSLEIHGFHVIRPFNSFQTRRGAPHTTLVVIAGKVIHFIKLLDNITLNDVKHVMNSDGHIVSILPKEILKCLGKVLSVAQLTHPQHPVDRLFEVRWRGGKLLLSRHLNVLTNTH</sequence>
<dbReference type="RefSeq" id="XP_067715295.1">
    <property type="nucleotide sequence ID" value="XM_067859194.1"/>
</dbReference>
<protein>
    <submittedName>
        <fullName evidence="1">tRNA 5-methoxyuridine(34)/uridine 5-oxyacetic acid(34) synthase CmoB</fullName>
    </submittedName>
</protein>
<accession>A0AAV4LSS4</accession>
<evidence type="ECO:0000313" key="1">
    <source>
        <dbReference type="EMBL" id="GIX63226.1"/>
    </source>
</evidence>
<dbReference type="Proteomes" id="UP001497744">
    <property type="component" value="Unassembled WGS sequence"/>
</dbReference>
<name>A0AAV4LSS4_BABCB</name>
<dbReference type="AlphaFoldDB" id="A0AAV4LSS4"/>
<dbReference type="GeneID" id="94194707"/>
<evidence type="ECO:0000313" key="2">
    <source>
        <dbReference type="Proteomes" id="UP001497744"/>
    </source>
</evidence>
<comment type="caution">
    <text evidence="1">The sequence shown here is derived from an EMBL/GenBank/DDBJ whole genome shotgun (WGS) entry which is preliminary data.</text>
</comment>
<keyword evidence="2" id="KW-1185">Reference proteome</keyword>
<gene>
    <name evidence="1" type="ORF">BcabD6B2_26610</name>
</gene>
<proteinExistence type="predicted"/>